<dbReference type="SUPFAM" id="SSF47823">
    <property type="entry name" value="lambda integrase-like, N-terminal domain"/>
    <property type="match status" value="1"/>
</dbReference>
<dbReference type="PROSITE" id="PS51898">
    <property type="entry name" value="TYR_RECOMBINASE"/>
    <property type="match status" value="1"/>
</dbReference>
<name>A0A1R1HYW3_9RHOO</name>
<reference evidence="7 8" key="1">
    <citation type="submission" date="2016-10" db="EMBL/GenBank/DDBJ databases">
        <title>Alkaliphiles isolated from bioreactors.</title>
        <authorList>
            <person name="Salah Z."/>
            <person name="Rout S.P."/>
            <person name="Humphreys P.N."/>
        </authorList>
    </citation>
    <scope>NUCLEOTIDE SEQUENCE [LARGE SCALE GENOMIC DNA]</scope>
    <source>
        <strain evidence="7 8">ZS02</strain>
    </source>
</reference>
<dbReference type="Gene3D" id="1.10.150.130">
    <property type="match status" value="1"/>
</dbReference>
<dbReference type="InterPro" id="IPR011010">
    <property type="entry name" value="DNA_brk_join_enz"/>
</dbReference>
<dbReference type="Proteomes" id="UP000187526">
    <property type="component" value="Unassembled WGS sequence"/>
</dbReference>
<dbReference type="GO" id="GO:0003677">
    <property type="term" value="F:DNA binding"/>
    <property type="evidence" value="ECO:0007669"/>
    <property type="project" value="UniProtKB-UniRule"/>
</dbReference>
<proteinExistence type="predicted"/>
<dbReference type="Gene3D" id="1.10.443.10">
    <property type="entry name" value="Intergrase catalytic core"/>
    <property type="match status" value="1"/>
</dbReference>
<sequence>MEAKVGLYLDAAERANTRRSYASAIQHFEVEWGGLLPATIDSIARYLAAYAESLSLNTLKHRLSALSRWHQDHGFPDPTKASKIRQLLKGIRTLHPAQEKRAKPLEIEILQDVAEWLTSATAAAVSRGDSANALRHSRDRALVLLGFWRGFRSDELANLRIEFIDIKPGEGLTCFLPRSKGDRNLDGRSYSCPALSRLCPVEAVEDWLALSKLTAGPLFRKVDRWGHLSEAEMTPSSIIPVLRKLLSQAGIADAESFSSHSLRRGFAQWAGMSGWDIRELMKYVGWRDVKAAMRYLDGVSPNQKARFEQGLDRALPETAIDSTAQLPSLPEVPLTMIEISIDLSAFNGSRRGVANALRDMTNTCLARFQAHPMDLDGRRYQLSVPTPSTDMLDDHLYTLLDEIHRIADARECFLEAVCRDPATGRHWE</sequence>
<dbReference type="CDD" id="cd00799">
    <property type="entry name" value="INT_Cre_C"/>
    <property type="match status" value="1"/>
</dbReference>
<feature type="domain" description="Core-binding (CB)" evidence="6">
    <location>
        <begin position="1"/>
        <end position="74"/>
    </location>
</feature>
<organism evidence="7 8">
    <name type="scientific">Azonexus hydrophilus</name>
    <dbReference type="NCBI Taxonomy" id="418702"/>
    <lineage>
        <taxon>Bacteria</taxon>
        <taxon>Pseudomonadati</taxon>
        <taxon>Pseudomonadota</taxon>
        <taxon>Betaproteobacteria</taxon>
        <taxon>Rhodocyclales</taxon>
        <taxon>Azonexaceae</taxon>
        <taxon>Azonexus</taxon>
    </lineage>
</organism>
<dbReference type="InterPro" id="IPR044068">
    <property type="entry name" value="CB"/>
</dbReference>
<dbReference type="InterPro" id="IPR002104">
    <property type="entry name" value="Integrase_catalytic"/>
</dbReference>
<evidence type="ECO:0000259" key="6">
    <source>
        <dbReference type="PROSITE" id="PS51900"/>
    </source>
</evidence>
<dbReference type="SUPFAM" id="SSF56349">
    <property type="entry name" value="DNA breaking-rejoining enzymes"/>
    <property type="match status" value="1"/>
</dbReference>
<evidence type="ECO:0000256" key="1">
    <source>
        <dbReference type="ARBA" id="ARBA00022908"/>
    </source>
</evidence>
<dbReference type="Pfam" id="PF00589">
    <property type="entry name" value="Phage_integrase"/>
    <property type="match status" value="1"/>
</dbReference>
<keyword evidence="3" id="KW-0233">DNA recombination</keyword>
<evidence type="ECO:0000313" key="7">
    <source>
        <dbReference type="EMBL" id="OMG51652.1"/>
    </source>
</evidence>
<comment type="caution">
    <text evidence="7">The sequence shown here is derived from an EMBL/GenBank/DDBJ whole genome shotgun (WGS) entry which is preliminary data.</text>
</comment>
<keyword evidence="8" id="KW-1185">Reference proteome</keyword>
<protein>
    <submittedName>
        <fullName evidence="7">Integrase</fullName>
    </submittedName>
</protein>
<dbReference type="STRING" id="418702.BJN45_17175"/>
<keyword evidence="1" id="KW-0229">DNA integration</keyword>
<evidence type="ECO:0000256" key="2">
    <source>
        <dbReference type="ARBA" id="ARBA00023125"/>
    </source>
</evidence>
<dbReference type="OrthoDB" id="8630841at2"/>
<dbReference type="EMBL" id="MTHD01000009">
    <property type="protein sequence ID" value="OMG51652.1"/>
    <property type="molecule type" value="Genomic_DNA"/>
</dbReference>
<accession>A0A1R1HYW3</accession>
<dbReference type="GO" id="GO:0006310">
    <property type="term" value="P:DNA recombination"/>
    <property type="evidence" value="ECO:0007669"/>
    <property type="project" value="UniProtKB-KW"/>
</dbReference>
<feature type="domain" description="Tyr recombinase" evidence="5">
    <location>
        <begin position="100"/>
        <end position="309"/>
    </location>
</feature>
<dbReference type="PANTHER" id="PTHR34605">
    <property type="entry name" value="PHAGE_INTEGRASE DOMAIN-CONTAINING PROTEIN"/>
    <property type="match status" value="1"/>
</dbReference>
<dbReference type="AlphaFoldDB" id="A0A1R1HYW3"/>
<gene>
    <name evidence="7" type="ORF">BJN45_17175</name>
</gene>
<evidence type="ECO:0000259" key="5">
    <source>
        <dbReference type="PROSITE" id="PS51898"/>
    </source>
</evidence>
<dbReference type="RefSeq" id="WP_076097491.1">
    <property type="nucleotide sequence ID" value="NZ_CAJHOB010000013.1"/>
</dbReference>
<dbReference type="InterPro" id="IPR013762">
    <property type="entry name" value="Integrase-like_cat_sf"/>
</dbReference>
<evidence type="ECO:0000256" key="3">
    <source>
        <dbReference type="ARBA" id="ARBA00023172"/>
    </source>
</evidence>
<keyword evidence="2 4" id="KW-0238">DNA-binding</keyword>
<evidence type="ECO:0000313" key="8">
    <source>
        <dbReference type="Proteomes" id="UP000187526"/>
    </source>
</evidence>
<evidence type="ECO:0000256" key="4">
    <source>
        <dbReference type="PROSITE-ProRule" id="PRU01248"/>
    </source>
</evidence>
<dbReference type="GO" id="GO:0015074">
    <property type="term" value="P:DNA integration"/>
    <property type="evidence" value="ECO:0007669"/>
    <property type="project" value="UniProtKB-KW"/>
</dbReference>
<dbReference type="InterPro" id="IPR052925">
    <property type="entry name" value="Phage_Integrase-like_Recomb"/>
</dbReference>
<dbReference type="PROSITE" id="PS51900">
    <property type="entry name" value="CB"/>
    <property type="match status" value="1"/>
</dbReference>
<dbReference type="InterPro" id="IPR010998">
    <property type="entry name" value="Integrase_recombinase_N"/>
</dbReference>
<dbReference type="PANTHER" id="PTHR34605:SF3">
    <property type="entry name" value="P CELL-TYPE AGGLUTINATION PROTEIN MAP4-LIKE-RELATED"/>
    <property type="match status" value="1"/>
</dbReference>